<dbReference type="OrthoDB" id="432281at2759"/>
<evidence type="ECO:0000313" key="2">
    <source>
        <dbReference type="Proteomes" id="UP000054324"/>
    </source>
</evidence>
<name>A0A074ZRA7_OPIVI</name>
<dbReference type="AlphaFoldDB" id="A0A074ZRA7"/>
<reference evidence="1 2" key="1">
    <citation type="submission" date="2013-11" db="EMBL/GenBank/DDBJ databases">
        <title>Opisthorchis viverrini - life in the bile duct.</title>
        <authorList>
            <person name="Young N.D."/>
            <person name="Nagarajan N."/>
            <person name="Lin S.J."/>
            <person name="Korhonen P.K."/>
            <person name="Jex A.R."/>
            <person name="Hall R.S."/>
            <person name="Safavi-Hemami H."/>
            <person name="Kaewkong W."/>
            <person name="Bertrand D."/>
            <person name="Gao S."/>
            <person name="Seet Q."/>
            <person name="Wongkham S."/>
            <person name="Teh B.T."/>
            <person name="Wongkham C."/>
            <person name="Intapan P.M."/>
            <person name="Maleewong W."/>
            <person name="Yang X."/>
            <person name="Hu M."/>
            <person name="Wang Z."/>
            <person name="Hofmann A."/>
            <person name="Sternberg P.W."/>
            <person name="Tan P."/>
            <person name="Wang J."/>
            <person name="Gasser R.B."/>
        </authorList>
    </citation>
    <scope>NUCLEOTIDE SEQUENCE [LARGE SCALE GENOMIC DNA]</scope>
</reference>
<dbReference type="KEGG" id="ovi:T265_03750"/>
<keyword evidence="2" id="KW-1185">Reference proteome</keyword>
<dbReference type="EMBL" id="KL596674">
    <property type="protein sequence ID" value="KER29636.1"/>
    <property type="molecule type" value="Genomic_DNA"/>
</dbReference>
<dbReference type="CTD" id="20317937"/>
<evidence type="ECO:0000313" key="1">
    <source>
        <dbReference type="EMBL" id="KER29636.1"/>
    </source>
</evidence>
<protein>
    <submittedName>
        <fullName evidence="1">Uncharacterized protein</fullName>
    </submittedName>
</protein>
<gene>
    <name evidence="1" type="ORF">T265_03750</name>
</gene>
<dbReference type="GeneID" id="20317937"/>
<organism evidence="1 2">
    <name type="scientific">Opisthorchis viverrini</name>
    <name type="common">Southeast Asian liver fluke</name>
    <dbReference type="NCBI Taxonomy" id="6198"/>
    <lineage>
        <taxon>Eukaryota</taxon>
        <taxon>Metazoa</taxon>
        <taxon>Spiralia</taxon>
        <taxon>Lophotrochozoa</taxon>
        <taxon>Platyhelminthes</taxon>
        <taxon>Trematoda</taxon>
        <taxon>Digenea</taxon>
        <taxon>Opisthorchiida</taxon>
        <taxon>Opisthorchiata</taxon>
        <taxon>Opisthorchiidae</taxon>
        <taxon>Opisthorchis</taxon>
    </lineage>
</organism>
<proteinExistence type="predicted"/>
<dbReference type="RefSeq" id="XP_009166567.1">
    <property type="nucleotide sequence ID" value="XM_009168303.1"/>
</dbReference>
<sequence>MLWNVGSSGALFGCWSVHRAWQLGCKRFITNRGDTVSAGLSGSPTPNNQTVQGLLRPTTSFTLFEDHQVSTNPEFPSTSRFTWTKIGHISTNTLICILFWFSRGDSTESLACDILQREEVRWISGNTLALQEDDCGMRRDHLRYSICSRRHFCSKRLRVYMYRDISNILVTETLGGLVQHIQLPENITNERFSWVSVATIFEISQYMYIFLMYIQLPENITNERFSRVPGHKLVLAFAVPHAFLSTPGMWRLEDPTGVHY</sequence>
<dbReference type="Proteomes" id="UP000054324">
    <property type="component" value="Unassembled WGS sequence"/>
</dbReference>
<accession>A0A074ZRA7</accession>